<dbReference type="EMBL" id="ML979134">
    <property type="protein sequence ID" value="KAF1917747.1"/>
    <property type="molecule type" value="Genomic_DNA"/>
</dbReference>
<reference evidence="1" key="1">
    <citation type="journal article" date="2020" name="Stud. Mycol.">
        <title>101 Dothideomycetes genomes: a test case for predicting lifestyles and emergence of pathogens.</title>
        <authorList>
            <person name="Haridas S."/>
            <person name="Albert R."/>
            <person name="Binder M."/>
            <person name="Bloem J."/>
            <person name="Labutti K."/>
            <person name="Salamov A."/>
            <person name="Andreopoulos B."/>
            <person name="Baker S."/>
            <person name="Barry K."/>
            <person name="Bills G."/>
            <person name="Bluhm B."/>
            <person name="Cannon C."/>
            <person name="Castanera R."/>
            <person name="Culley D."/>
            <person name="Daum C."/>
            <person name="Ezra D."/>
            <person name="Gonzalez J."/>
            <person name="Henrissat B."/>
            <person name="Kuo A."/>
            <person name="Liang C."/>
            <person name="Lipzen A."/>
            <person name="Lutzoni F."/>
            <person name="Magnuson J."/>
            <person name="Mondo S."/>
            <person name="Nolan M."/>
            <person name="Ohm R."/>
            <person name="Pangilinan J."/>
            <person name="Park H.-J."/>
            <person name="Ramirez L."/>
            <person name="Alfaro M."/>
            <person name="Sun H."/>
            <person name="Tritt A."/>
            <person name="Yoshinaga Y."/>
            <person name="Zwiers L.-H."/>
            <person name="Turgeon B."/>
            <person name="Goodwin S."/>
            <person name="Spatafora J."/>
            <person name="Crous P."/>
            <person name="Grigoriev I."/>
        </authorList>
    </citation>
    <scope>NUCLEOTIDE SEQUENCE</scope>
    <source>
        <strain evidence="1">HMLAC05119</strain>
    </source>
</reference>
<dbReference type="Proteomes" id="UP000800096">
    <property type="component" value="Unassembled WGS sequence"/>
</dbReference>
<name>A0A6A5QV21_AMPQU</name>
<proteinExistence type="predicted"/>
<gene>
    <name evidence="1" type="ORF">BDU57DRAFT_514164</name>
</gene>
<dbReference type="AlphaFoldDB" id="A0A6A5QV21"/>
<accession>A0A6A5QV21</accession>
<dbReference type="OrthoDB" id="10261563at2759"/>
<evidence type="ECO:0000313" key="2">
    <source>
        <dbReference type="Proteomes" id="UP000800096"/>
    </source>
</evidence>
<evidence type="ECO:0000313" key="1">
    <source>
        <dbReference type="EMBL" id="KAF1917747.1"/>
    </source>
</evidence>
<protein>
    <recommendedName>
        <fullName evidence="3">F-box domain-containing protein</fullName>
    </recommendedName>
</protein>
<evidence type="ECO:0008006" key="3">
    <source>
        <dbReference type="Google" id="ProtNLM"/>
    </source>
</evidence>
<sequence>MPFVSVPTELIDLIVNNLDVSATCSLRLACSPLNQESLHVFRGTSLELVKLVATGYPFIDIEA</sequence>
<organism evidence="1 2">
    <name type="scientific">Ampelomyces quisqualis</name>
    <name type="common">Powdery mildew agent</name>
    <dbReference type="NCBI Taxonomy" id="50730"/>
    <lineage>
        <taxon>Eukaryota</taxon>
        <taxon>Fungi</taxon>
        <taxon>Dikarya</taxon>
        <taxon>Ascomycota</taxon>
        <taxon>Pezizomycotina</taxon>
        <taxon>Dothideomycetes</taxon>
        <taxon>Pleosporomycetidae</taxon>
        <taxon>Pleosporales</taxon>
        <taxon>Pleosporineae</taxon>
        <taxon>Phaeosphaeriaceae</taxon>
        <taxon>Ampelomyces</taxon>
    </lineage>
</organism>
<keyword evidence="2" id="KW-1185">Reference proteome</keyword>